<dbReference type="EMBL" id="UINC01078516">
    <property type="protein sequence ID" value="SVC19667.1"/>
    <property type="molecule type" value="Genomic_DNA"/>
</dbReference>
<dbReference type="InterPro" id="IPR008972">
    <property type="entry name" value="Cupredoxin"/>
</dbReference>
<dbReference type="PROSITE" id="PS00196">
    <property type="entry name" value="COPPER_BLUE"/>
    <property type="match status" value="1"/>
</dbReference>
<evidence type="ECO:0000256" key="2">
    <source>
        <dbReference type="ARBA" id="ARBA00022723"/>
    </source>
</evidence>
<dbReference type="PANTHER" id="PTHR38439">
    <property type="entry name" value="AURACYANIN-B"/>
    <property type="match status" value="1"/>
</dbReference>
<accession>A0A382K9E8</accession>
<dbReference type="InterPro" id="IPR000923">
    <property type="entry name" value="BlueCu_1"/>
</dbReference>
<evidence type="ECO:0000259" key="5">
    <source>
        <dbReference type="Pfam" id="PF00127"/>
    </source>
</evidence>
<keyword evidence="3" id="KW-0249">Electron transport</keyword>
<dbReference type="Pfam" id="PF00127">
    <property type="entry name" value="Copper-bind"/>
    <property type="match status" value="1"/>
</dbReference>
<evidence type="ECO:0000313" key="6">
    <source>
        <dbReference type="EMBL" id="SVC19667.1"/>
    </source>
</evidence>
<dbReference type="CDD" id="cd04233">
    <property type="entry name" value="Auracyanin"/>
    <property type="match status" value="1"/>
</dbReference>
<dbReference type="AlphaFoldDB" id="A0A382K9E8"/>
<keyword evidence="4" id="KW-0186">Copper</keyword>
<evidence type="ECO:0000256" key="4">
    <source>
        <dbReference type="ARBA" id="ARBA00023008"/>
    </source>
</evidence>
<protein>
    <recommendedName>
        <fullName evidence="5">Blue (type 1) copper domain-containing protein</fullName>
    </recommendedName>
</protein>
<keyword evidence="2" id="KW-0479">Metal-binding</keyword>
<organism evidence="6">
    <name type="scientific">marine metagenome</name>
    <dbReference type="NCBI Taxonomy" id="408172"/>
    <lineage>
        <taxon>unclassified sequences</taxon>
        <taxon>metagenomes</taxon>
        <taxon>ecological metagenomes</taxon>
    </lineage>
</organism>
<dbReference type="InterPro" id="IPR050845">
    <property type="entry name" value="Cu-binding_ET"/>
</dbReference>
<feature type="non-terminal residue" evidence="6">
    <location>
        <position position="1"/>
    </location>
</feature>
<keyword evidence="1" id="KW-0813">Transport</keyword>
<reference evidence="6" key="1">
    <citation type="submission" date="2018-05" db="EMBL/GenBank/DDBJ databases">
        <authorList>
            <person name="Lanie J.A."/>
            <person name="Ng W.-L."/>
            <person name="Kazmierczak K.M."/>
            <person name="Andrzejewski T.M."/>
            <person name="Davidsen T.M."/>
            <person name="Wayne K.J."/>
            <person name="Tettelin H."/>
            <person name="Glass J.I."/>
            <person name="Rusch D."/>
            <person name="Podicherti R."/>
            <person name="Tsui H.-C.T."/>
            <person name="Winkler M.E."/>
        </authorList>
    </citation>
    <scope>NUCLEOTIDE SEQUENCE</scope>
</reference>
<dbReference type="GO" id="GO:0005507">
    <property type="term" value="F:copper ion binding"/>
    <property type="evidence" value="ECO:0007669"/>
    <property type="project" value="InterPro"/>
</dbReference>
<name>A0A382K9E8_9ZZZZ</name>
<dbReference type="Gene3D" id="2.60.40.420">
    <property type="entry name" value="Cupredoxins - blue copper proteins"/>
    <property type="match status" value="1"/>
</dbReference>
<sequence>NDDRVEVDITARAGLRYDVVRFAAKPGQAIRLKLINGDDMAHNLVFTKPGQRQAVATAALVLGVDGEAKNWVPDHDAVLWSTPVLPPGEQHVLQFTAPVEPGIYPYVCTYPGHGFLMYGAMYVGVSMPELATDQHVPELARQGKAAQKQFHAWGHKRPLMYRIFMPDASPAAIAVGLKHGQNYCWDAGQCRLRYVWYGGFVDPSPVWRGNGNGLAGVLGTKYWESEMPGTIRVGGGDSEPEFLGYKKVDGQPEFHFRVNDTDVYELITPLHSIIGIQRSFRIPNNTQPVLLPVGPTSRVAFEHSAGKLENGLLTLSAEEARAFTVFIGLIK</sequence>
<dbReference type="PANTHER" id="PTHR38439:SF2">
    <property type="entry name" value="OUTER MEMBRANE PROTEIN H.8"/>
    <property type="match status" value="1"/>
</dbReference>
<gene>
    <name evidence="6" type="ORF">METZ01_LOCUS272521</name>
</gene>
<feature type="domain" description="Blue (type 1) copper" evidence="5">
    <location>
        <begin position="6"/>
        <end position="123"/>
    </location>
</feature>
<dbReference type="SUPFAM" id="SSF49503">
    <property type="entry name" value="Cupredoxins"/>
    <property type="match status" value="1"/>
</dbReference>
<evidence type="ECO:0000256" key="1">
    <source>
        <dbReference type="ARBA" id="ARBA00022448"/>
    </source>
</evidence>
<evidence type="ECO:0000256" key="3">
    <source>
        <dbReference type="ARBA" id="ARBA00022982"/>
    </source>
</evidence>
<dbReference type="InterPro" id="IPR028871">
    <property type="entry name" value="BlueCu_1_BS"/>
</dbReference>
<dbReference type="GO" id="GO:0009055">
    <property type="term" value="F:electron transfer activity"/>
    <property type="evidence" value="ECO:0007669"/>
    <property type="project" value="InterPro"/>
</dbReference>
<proteinExistence type="predicted"/>